<feature type="compositionally biased region" description="Basic and acidic residues" evidence="1">
    <location>
        <begin position="19"/>
        <end position="33"/>
    </location>
</feature>
<organism evidence="2 3">
    <name type="scientific">Tamaricihabitans halophyticus</name>
    <dbReference type="NCBI Taxonomy" id="1262583"/>
    <lineage>
        <taxon>Bacteria</taxon>
        <taxon>Bacillati</taxon>
        <taxon>Actinomycetota</taxon>
        <taxon>Actinomycetes</taxon>
        <taxon>Pseudonocardiales</taxon>
        <taxon>Pseudonocardiaceae</taxon>
        <taxon>Tamaricihabitans</taxon>
    </lineage>
</organism>
<accession>A0A4R2QS13</accession>
<keyword evidence="3" id="KW-1185">Reference proteome</keyword>
<protein>
    <submittedName>
        <fullName evidence="2">Uncharacterized protein</fullName>
    </submittedName>
</protein>
<dbReference type="AlphaFoldDB" id="A0A4R2QS13"/>
<proteinExistence type="predicted"/>
<sequence length="33" mass="3614">MRGMAERFSFATNTAARQGDLEGRRSGDGRAKL</sequence>
<name>A0A4R2QS13_9PSEU</name>
<evidence type="ECO:0000313" key="3">
    <source>
        <dbReference type="Proteomes" id="UP000294911"/>
    </source>
</evidence>
<evidence type="ECO:0000256" key="1">
    <source>
        <dbReference type="SAM" id="MobiDB-lite"/>
    </source>
</evidence>
<evidence type="ECO:0000313" key="2">
    <source>
        <dbReference type="EMBL" id="TCP51884.1"/>
    </source>
</evidence>
<feature type="region of interest" description="Disordered" evidence="1">
    <location>
        <begin position="1"/>
        <end position="33"/>
    </location>
</feature>
<dbReference type="EMBL" id="SLXQ01000006">
    <property type="protein sequence ID" value="TCP51884.1"/>
    <property type="molecule type" value="Genomic_DNA"/>
</dbReference>
<comment type="caution">
    <text evidence="2">The sequence shown here is derived from an EMBL/GenBank/DDBJ whole genome shotgun (WGS) entry which is preliminary data.</text>
</comment>
<gene>
    <name evidence="2" type="ORF">EV191_10648</name>
</gene>
<dbReference type="Proteomes" id="UP000294911">
    <property type="component" value="Unassembled WGS sequence"/>
</dbReference>
<reference evidence="2 3" key="1">
    <citation type="submission" date="2019-03" db="EMBL/GenBank/DDBJ databases">
        <title>Genomic Encyclopedia of Type Strains, Phase IV (KMG-IV): sequencing the most valuable type-strain genomes for metagenomic binning, comparative biology and taxonomic classification.</title>
        <authorList>
            <person name="Goeker M."/>
        </authorList>
    </citation>
    <scope>NUCLEOTIDE SEQUENCE [LARGE SCALE GENOMIC DNA]</scope>
    <source>
        <strain evidence="2 3">DSM 45765</strain>
    </source>
</reference>